<reference evidence="3" key="1">
    <citation type="submission" date="2016-06" db="EMBL/GenBank/DDBJ databases">
        <authorList>
            <person name="Varghese N."/>
            <person name="Submissions Spin"/>
        </authorList>
    </citation>
    <scope>NUCLEOTIDE SEQUENCE [LARGE SCALE GENOMIC DNA]</scope>
    <source>
        <strain evidence="3">DSM 43903</strain>
    </source>
</reference>
<organism evidence="2 3">
    <name type="scientific">Micromonospora citrea</name>
    <dbReference type="NCBI Taxonomy" id="47855"/>
    <lineage>
        <taxon>Bacteria</taxon>
        <taxon>Bacillati</taxon>
        <taxon>Actinomycetota</taxon>
        <taxon>Actinomycetes</taxon>
        <taxon>Micromonosporales</taxon>
        <taxon>Micromonosporaceae</taxon>
        <taxon>Micromonospora</taxon>
    </lineage>
</organism>
<accession>A0A1C6W2A4</accession>
<evidence type="ECO:0000313" key="3">
    <source>
        <dbReference type="Proteomes" id="UP000199001"/>
    </source>
</evidence>
<feature type="compositionally biased region" description="Basic and acidic residues" evidence="1">
    <location>
        <begin position="17"/>
        <end position="26"/>
    </location>
</feature>
<evidence type="ECO:0000313" key="2">
    <source>
        <dbReference type="EMBL" id="SCL72300.1"/>
    </source>
</evidence>
<feature type="region of interest" description="Disordered" evidence="1">
    <location>
        <begin position="1"/>
        <end position="287"/>
    </location>
</feature>
<protein>
    <submittedName>
        <fullName evidence="2">Uncharacterized protein</fullName>
    </submittedName>
</protein>
<dbReference type="EMBL" id="FMHZ01000002">
    <property type="protein sequence ID" value="SCL72300.1"/>
    <property type="molecule type" value="Genomic_DNA"/>
</dbReference>
<gene>
    <name evidence="2" type="ORF">GA0070606_6039</name>
</gene>
<feature type="compositionally biased region" description="Low complexity" evidence="1">
    <location>
        <begin position="259"/>
        <end position="272"/>
    </location>
</feature>
<evidence type="ECO:0000256" key="1">
    <source>
        <dbReference type="SAM" id="MobiDB-lite"/>
    </source>
</evidence>
<name>A0A1C6W2A4_9ACTN</name>
<proteinExistence type="predicted"/>
<dbReference type="AlphaFoldDB" id="A0A1C6W2A4"/>
<sequence length="287" mass="30769">MQAPSGAQKGTGGIRHGCREESDRPCAGRIVARCRRGGGTPSRRPDHVQRPPARRHSGPGTPARRRRRALTRPYAGCNDPDPATIPHPRCPRSHPETGHPTRHPTRRTPVGRQMVGVVGRCRAAPPVGPHRPRHALASRPGRPDRDQTHRQAGPAPRHDRQYGQEGTDDAQPPTGCGPPCPAQGSSLTARSRARRATPPPRRTATRPPEPGHGGPHPHHDAPQPDHPNPATADHTPTTTHRKPPATTQPKPREAREGAIRPPGTGAPRAPAGCSPPPETGRACRRSC</sequence>
<feature type="compositionally biased region" description="Basic residues" evidence="1">
    <location>
        <begin position="52"/>
        <end position="70"/>
    </location>
</feature>
<keyword evidence="3" id="KW-1185">Reference proteome</keyword>
<feature type="compositionally biased region" description="Low complexity" evidence="1">
    <location>
        <begin position="228"/>
        <end position="238"/>
    </location>
</feature>
<dbReference type="Proteomes" id="UP000199001">
    <property type="component" value="Unassembled WGS sequence"/>
</dbReference>